<gene>
    <name evidence="1" type="ORF">SAMN05444366_3778</name>
</gene>
<dbReference type="AlphaFoldDB" id="A0A1M7KFC3"/>
<keyword evidence="2" id="KW-1185">Reference proteome</keyword>
<dbReference type="InterPro" id="IPR036890">
    <property type="entry name" value="HATPase_C_sf"/>
</dbReference>
<protein>
    <recommendedName>
        <fullName evidence="3">Histidine kinase-, DNA gyrase B-, and HSP90-like ATPase</fullName>
    </recommendedName>
</protein>
<dbReference type="Gene3D" id="3.30.565.10">
    <property type="entry name" value="Histidine kinase-like ATPase, C-terminal domain"/>
    <property type="match status" value="1"/>
</dbReference>
<evidence type="ECO:0008006" key="3">
    <source>
        <dbReference type="Google" id="ProtNLM"/>
    </source>
</evidence>
<dbReference type="OrthoDB" id="2047848at2"/>
<name>A0A1M7KFC3_9FLAO</name>
<dbReference type="STRING" id="29534.SAMN05444366_3778"/>
<reference evidence="2" key="1">
    <citation type="submission" date="2016-11" db="EMBL/GenBank/DDBJ databases">
        <authorList>
            <person name="Varghese N."/>
            <person name="Submissions S."/>
        </authorList>
    </citation>
    <scope>NUCLEOTIDE SEQUENCE [LARGE SCALE GENOMIC DNA]</scope>
    <source>
        <strain evidence="2">DSM 1811</strain>
    </source>
</reference>
<dbReference type="Proteomes" id="UP000184121">
    <property type="component" value="Unassembled WGS sequence"/>
</dbReference>
<organism evidence="1 2">
    <name type="scientific">Flavobacterium saccharophilum</name>
    <dbReference type="NCBI Taxonomy" id="29534"/>
    <lineage>
        <taxon>Bacteria</taxon>
        <taxon>Pseudomonadati</taxon>
        <taxon>Bacteroidota</taxon>
        <taxon>Flavobacteriia</taxon>
        <taxon>Flavobacteriales</taxon>
        <taxon>Flavobacteriaceae</taxon>
        <taxon>Flavobacterium</taxon>
    </lineage>
</organism>
<evidence type="ECO:0000313" key="2">
    <source>
        <dbReference type="Proteomes" id="UP000184121"/>
    </source>
</evidence>
<accession>A0A1M7KFC3</accession>
<sequence>MFEMKIDFPKKITSEVIGYETLIHFYEKMSTIRDSKIEIDFRYNNWFEANLCAIFGAMIEELENKGNEISLINIKNPKDILSRNGFLTKFGVHKPFETYNTELDYKTFSHKQGKSFSSYIDNEILKKQGFPKLSKLLSKKINESIFELYENARTHGECKNIHTCGQYFPSKKMLDITIVDMGQTIKHNVNNYNKTNWSGSDCIEWATQDKNTTKTGTISGGLGLAIIFDFIKLNNGKIQIISSDGYWELRKGTVFKQNLNFTFHGTIANLEFNLSDTNEYILKEEIDLDNIF</sequence>
<evidence type="ECO:0000313" key="1">
    <source>
        <dbReference type="EMBL" id="SHM63911.1"/>
    </source>
</evidence>
<dbReference type="SUPFAM" id="SSF55874">
    <property type="entry name" value="ATPase domain of HSP90 chaperone/DNA topoisomerase II/histidine kinase"/>
    <property type="match status" value="1"/>
</dbReference>
<dbReference type="EMBL" id="FRBY01000005">
    <property type="protein sequence ID" value="SHM63911.1"/>
    <property type="molecule type" value="Genomic_DNA"/>
</dbReference>
<proteinExistence type="predicted"/>
<dbReference type="RefSeq" id="WP_072974838.1">
    <property type="nucleotide sequence ID" value="NZ_FRBY01000005.1"/>
</dbReference>